<proteinExistence type="predicted"/>
<name>A0A1A9VUW9_GLOAU</name>
<reference evidence="1" key="1">
    <citation type="submission" date="2020-05" db="UniProtKB">
        <authorList>
            <consortium name="EnsemblMetazoa"/>
        </authorList>
    </citation>
    <scope>IDENTIFICATION</scope>
    <source>
        <strain evidence="1">TTRI</strain>
    </source>
</reference>
<evidence type="ECO:0000313" key="1">
    <source>
        <dbReference type="EnsemblMetazoa" id="GAUT048473-PA"/>
    </source>
</evidence>
<dbReference type="EnsemblMetazoa" id="GAUT048473-RA">
    <property type="protein sequence ID" value="GAUT048473-PA"/>
    <property type="gene ID" value="GAUT048473"/>
</dbReference>
<organism evidence="1 2">
    <name type="scientific">Glossina austeni</name>
    <name type="common">Savannah tsetse fly</name>
    <dbReference type="NCBI Taxonomy" id="7395"/>
    <lineage>
        <taxon>Eukaryota</taxon>
        <taxon>Metazoa</taxon>
        <taxon>Ecdysozoa</taxon>
        <taxon>Arthropoda</taxon>
        <taxon>Hexapoda</taxon>
        <taxon>Insecta</taxon>
        <taxon>Pterygota</taxon>
        <taxon>Neoptera</taxon>
        <taxon>Endopterygota</taxon>
        <taxon>Diptera</taxon>
        <taxon>Brachycera</taxon>
        <taxon>Muscomorpha</taxon>
        <taxon>Hippoboscoidea</taxon>
        <taxon>Glossinidae</taxon>
        <taxon>Glossina</taxon>
    </lineage>
</organism>
<dbReference type="AlphaFoldDB" id="A0A1A9VUW9"/>
<keyword evidence="2" id="KW-1185">Reference proteome</keyword>
<evidence type="ECO:0000313" key="2">
    <source>
        <dbReference type="Proteomes" id="UP000078200"/>
    </source>
</evidence>
<dbReference type="VEuPathDB" id="VectorBase:GAUT048473"/>
<protein>
    <submittedName>
        <fullName evidence="1">Uncharacterized protein</fullName>
    </submittedName>
</protein>
<dbReference type="Proteomes" id="UP000078200">
    <property type="component" value="Unassembled WGS sequence"/>
</dbReference>
<accession>A0A1A9VUW9</accession>
<sequence length="172" mass="19692">MDSSSISDIILTDFIPIMSNTIEFFFVPERSEILFNPRIVYAAGVVETYLNIFTETRRIIVSDRFSVTESLQDRISCNGRSSAKFLLYLQVSQNVFLDVVAYLSQINLENLSIFTQTQDNAPMVHQHDYYYNSTRLQAECKKKYTYNLFANDANNAEVKAKKTMGQGGSFCK</sequence>